<evidence type="ECO:0000313" key="2">
    <source>
        <dbReference type="EMBL" id="CAE7545383.1"/>
    </source>
</evidence>
<dbReference type="Proteomes" id="UP000604046">
    <property type="component" value="Unassembled WGS sequence"/>
</dbReference>
<dbReference type="SMART" id="SM00332">
    <property type="entry name" value="PP2Cc"/>
    <property type="match status" value="1"/>
</dbReference>
<dbReference type="Pfam" id="PF00481">
    <property type="entry name" value="PP2C"/>
    <property type="match status" value="1"/>
</dbReference>
<dbReference type="Gene3D" id="3.60.40.10">
    <property type="entry name" value="PPM-type phosphatase domain"/>
    <property type="match status" value="1"/>
</dbReference>
<evidence type="ECO:0000259" key="1">
    <source>
        <dbReference type="PROSITE" id="PS51746"/>
    </source>
</evidence>
<sequence length="312" mass="33669">MWWLLSQLCTCFGRDKQACLLPEEESGGGSEYGYAVAKNERSRMEDAVDIQEDVAGYRLFAAYDGHAGCQAVTVAKEIIPGILGRYLRDAEDVEGAVKAAFRAADEEIIKHLVDKNLTPHMKTSSGTVACLALVKGAEMWIANLGDCRAVLSKDGSALAISRDHAPEKNAAEAERLRQLGVKVEGGYVEEHVAVSRAFGNVCFDTGSKVKGISNEPEVFLVEIDDTVDFVIIGTDGIWDALKEQFALTHARKALRTTAKPEDAAAAILQNAGKVSKSDNAAVIVVVFKFPEPLPKRPGVPRVSLTQLQETPA</sequence>
<dbReference type="InterPro" id="IPR036457">
    <property type="entry name" value="PPM-type-like_dom_sf"/>
</dbReference>
<dbReference type="InterPro" id="IPR015655">
    <property type="entry name" value="PP2C"/>
</dbReference>
<gene>
    <name evidence="2" type="primary">PP2C27</name>
    <name evidence="2" type="ORF">SNAT2548_LOCUS30603</name>
</gene>
<reference evidence="2" key="1">
    <citation type="submission" date="2021-02" db="EMBL/GenBank/DDBJ databases">
        <authorList>
            <person name="Dougan E. K."/>
            <person name="Rhodes N."/>
            <person name="Thang M."/>
            <person name="Chan C."/>
        </authorList>
    </citation>
    <scope>NUCLEOTIDE SEQUENCE</scope>
</reference>
<comment type="caution">
    <text evidence="2">The sequence shown here is derived from an EMBL/GenBank/DDBJ whole genome shotgun (WGS) entry which is preliminary data.</text>
</comment>
<evidence type="ECO:0000313" key="3">
    <source>
        <dbReference type="Proteomes" id="UP000604046"/>
    </source>
</evidence>
<dbReference type="AlphaFoldDB" id="A0A812U033"/>
<keyword evidence="3" id="KW-1185">Reference proteome</keyword>
<dbReference type="OrthoDB" id="432045at2759"/>
<proteinExistence type="predicted"/>
<organism evidence="2 3">
    <name type="scientific">Symbiodinium natans</name>
    <dbReference type="NCBI Taxonomy" id="878477"/>
    <lineage>
        <taxon>Eukaryota</taxon>
        <taxon>Sar</taxon>
        <taxon>Alveolata</taxon>
        <taxon>Dinophyceae</taxon>
        <taxon>Suessiales</taxon>
        <taxon>Symbiodiniaceae</taxon>
        <taxon>Symbiodinium</taxon>
    </lineage>
</organism>
<protein>
    <submittedName>
        <fullName evidence="2">PP2C27 protein</fullName>
    </submittedName>
</protein>
<dbReference type="SUPFAM" id="SSF81606">
    <property type="entry name" value="PP2C-like"/>
    <property type="match status" value="1"/>
</dbReference>
<dbReference type="CDD" id="cd00143">
    <property type="entry name" value="PP2Cc"/>
    <property type="match status" value="1"/>
</dbReference>
<dbReference type="PROSITE" id="PS51746">
    <property type="entry name" value="PPM_2"/>
    <property type="match status" value="1"/>
</dbReference>
<dbReference type="InterPro" id="IPR001932">
    <property type="entry name" value="PPM-type_phosphatase-like_dom"/>
</dbReference>
<dbReference type="EMBL" id="CAJNDS010002613">
    <property type="protein sequence ID" value="CAE7545383.1"/>
    <property type="molecule type" value="Genomic_DNA"/>
</dbReference>
<name>A0A812U033_9DINO</name>
<accession>A0A812U033</accession>
<dbReference type="PANTHER" id="PTHR47992">
    <property type="entry name" value="PROTEIN PHOSPHATASE"/>
    <property type="match status" value="1"/>
</dbReference>
<dbReference type="GO" id="GO:0004722">
    <property type="term" value="F:protein serine/threonine phosphatase activity"/>
    <property type="evidence" value="ECO:0007669"/>
    <property type="project" value="InterPro"/>
</dbReference>
<feature type="domain" description="PPM-type phosphatase" evidence="1">
    <location>
        <begin position="31"/>
        <end position="287"/>
    </location>
</feature>